<reference evidence="1 2" key="1">
    <citation type="submission" date="2020-08" db="EMBL/GenBank/DDBJ databases">
        <title>Genome public.</title>
        <authorList>
            <person name="Liu C."/>
            <person name="Sun Q."/>
        </authorList>
    </citation>
    <scope>NUCLEOTIDE SEQUENCE [LARGE SCALE GENOMIC DNA]</scope>
    <source>
        <strain evidence="1 2">BX2</strain>
    </source>
</reference>
<proteinExistence type="predicted"/>
<feature type="non-terminal residue" evidence="1">
    <location>
        <position position="1"/>
    </location>
</feature>
<evidence type="ECO:0000313" key="2">
    <source>
        <dbReference type="Proteomes" id="UP000644010"/>
    </source>
</evidence>
<comment type="caution">
    <text evidence="1">The sequence shown here is derived from an EMBL/GenBank/DDBJ whole genome shotgun (WGS) entry which is preliminary data.</text>
</comment>
<sequence length="750" mass="82300">IEVSQNHRYTVNITKADEYHLDFTINVEDWTDEGNIDDYEPGGNVDADGLVFANTGVGDITYDADTRTVTIGITGTEQFTLTGASTSGYFVTMYYENGDKDNQWLEVIPKPDLQTKADDNSKIEYTIKLVEHYVGKYPVATLRFTDKITAKESIVIVQPLAKPVIKQVSASSGSSINVENKKITFHQNTDAVTPEVMFDVFASGGSKLLFGDSDAESPDNWLTVTQSQTNYTLKVNTLDPSFTKEILTNGIKIKILNIGNEALKEEFALTIKSDFAVIPKNPSSGSTIDATNKIITFYKTSGVTIPSVTFNVFAFGGSKLEFPNNDVTGNWLTIEPIGKELNQVQGDYKLTVNPSGTNFPDPFPTAGIQMKITNKGNDAQTETYTLKMKSDVTVSTVTAGQAELSGTNIRLYNDANAKVTLTVNSIGGTELVNKPGWLTIAEDGNKNVGTYTFTVANGASGTTGTNNTIILKNKLDNNIVSTTYTVYSIKKELVFSNYTDNSSYSYIDNLSNTNPAITYFPCTNSYCEFTVVSPKGVNISTSTSSPWASVTEYSSDKNSATGVVTSKVRVQRTYSGDYYGDLRQSTFTATVSNKYPSQTSKSFSIAQKEVVYPNSSIPAKSITSADNSIQWWVAPINENNGNTMYYTTFESNKNNVCPSGWKVPSSANYRTLVGATSGNAISNDHISQYVLNSLYDIYGKTNGYYSSDSQYGEYRCGMLPFYYYSIGSYYCVHIDGLGDSNFYIRCVKDR</sequence>
<organism evidence="1 2">
    <name type="scientific">Parabacteroides segnis</name>
    <dbReference type="NCBI Taxonomy" id="2763058"/>
    <lineage>
        <taxon>Bacteria</taxon>
        <taxon>Pseudomonadati</taxon>
        <taxon>Bacteroidota</taxon>
        <taxon>Bacteroidia</taxon>
        <taxon>Bacteroidales</taxon>
        <taxon>Tannerellaceae</taxon>
        <taxon>Parabacteroides</taxon>
    </lineage>
</organism>
<dbReference type="Proteomes" id="UP000644010">
    <property type="component" value="Unassembled WGS sequence"/>
</dbReference>
<dbReference type="EMBL" id="JACOOI010000060">
    <property type="protein sequence ID" value="MBC5646477.1"/>
    <property type="molecule type" value="Genomic_DNA"/>
</dbReference>
<name>A0ABR7E9N0_9BACT</name>
<keyword evidence="2" id="KW-1185">Reference proteome</keyword>
<accession>A0ABR7E9N0</accession>
<evidence type="ECO:0008006" key="3">
    <source>
        <dbReference type="Google" id="ProtNLM"/>
    </source>
</evidence>
<gene>
    <name evidence="1" type="ORF">H8S77_26795</name>
</gene>
<evidence type="ECO:0000313" key="1">
    <source>
        <dbReference type="EMBL" id="MBC5646477.1"/>
    </source>
</evidence>
<protein>
    <recommendedName>
        <fullName evidence="3">Fibrobacter succinogenes major paralogous domain-containing protein</fullName>
    </recommendedName>
</protein>